<dbReference type="AlphaFoldDB" id="A0AAP2UUY1"/>
<dbReference type="Proteomes" id="UP001203972">
    <property type="component" value="Unassembled WGS sequence"/>
</dbReference>
<protein>
    <submittedName>
        <fullName evidence="1">Uncharacterized protein</fullName>
    </submittedName>
</protein>
<name>A0AAP2UUY1_CLOIN</name>
<evidence type="ECO:0000313" key="1">
    <source>
        <dbReference type="EMBL" id="MCR0235619.1"/>
    </source>
</evidence>
<gene>
    <name evidence="1" type="ORF">MKC95_22925</name>
</gene>
<accession>A0AAP2UUY1</accession>
<reference evidence="1" key="1">
    <citation type="journal article" date="2022" name="Clin. Infect. Dis.">
        <title>Association between Clostridium innocuum and antibiotic-associated diarrhea in adults and children: A cross-sectional study and comparative genomics analysis.</title>
        <authorList>
            <person name="Cherny K.E."/>
            <person name="Muscat E.B."/>
            <person name="Balaji A."/>
            <person name="Mukherjee J."/>
            <person name="Ozer E.A."/>
            <person name="Angarone M.P."/>
            <person name="Hauser A.R."/>
            <person name="Sichel J.S."/>
            <person name="Amponsah E."/>
            <person name="Kociolek L.K."/>
        </authorList>
    </citation>
    <scope>NUCLEOTIDE SEQUENCE</scope>
    <source>
        <strain evidence="1">NU1-AC-029v</strain>
    </source>
</reference>
<sequence>MKDDVFIASLVQYGYLDRVFSKIKEELRYLPNTDELRKVVSATDAFSHSYIEMGSETITREAASKFIDECSKHPAFIIGGLDMPGDEYGPVGTVAKNEQALEIINTLKQSSVAVSIGYQPQGVKLKQAAIESRTASAKLAEKNASTDCPCGRDER</sequence>
<organism evidence="1 2">
    <name type="scientific">Clostridium innocuum</name>
    <dbReference type="NCBI Taxonomy" id="1522"/>
    <lineage>
        <taxon>Bacteria</taxon>
        <taxon>Bacillati</taxon>
        <taxon>Bacillota</taxon>
        <taxon>Clostridia</taxon>
        <taxon>Eubacteriales</taxon>
        <taxon>Clostridiaceae</taxon>
        <taxon>Clostridium</taxon>
    </lineage>
</organism>
<proteinExistence type="predicted"/>
<evidence type="ECO:0000313" key="2">
    <source>
        <dbReference type="Proteomes" id="UP001203972"/>
    </source>
</evidence>
<comment type="caution">
    <text evidence="1">The sequence shown here is derived from an EMBL/GenBank/DDBJ whole genome shotgun (WGS) entry which is preliminary data.</text>
</comment>
<dbReference type="EMBL" id="JAKTMA010000091">
    <property type="protein sequence ID" value="MCR0235619.1"/>
    <property type="molecule type" value="Genomic_DNA"/>
</dbReference>